<dbReference type="InterPro" id="IPR003156">
    <property type="entry name" value="DHHA1_dom"/>
</dbReference>
<dbReference type="EC" id="3.1.3.7" evidence="3"/>
<keyword evidence="4" id="KW-1185">Reference proteome</keyword>
<dbReference type="GO" id="GO:0008441">
    <property type="term" value="F:3'(2'),5'-bisphosphate nucleotidase activity"/>
    <property type="evidence" value="ECO:0007669"/>
    <property type="project" value="UniProtKB-EC"/>
</dbReference>
<dbReference type="Proteomes" id="UP001225598">
    <property type="component" value="Chromosome"/>
</dbReference>
<proteinExistence type="predicted"/>
<dbReference type="Gene3D" id="3.90.1640.10">
    <property type="entry name" value="inorganic pyrophosphatase (n-terminal core)"/>
    <property type="match status" value="1"/>
</dbReference>
<gene>
    <name evidence="3" type="ORF">QP027_06740</name>
</gene>
<dbReference type="SUPFAM" id="SSF64182">
    <property type="entry name" value="DHH phosphoesterases"/>
    <property type="match status" value="1"/>
</dbReference>
<protein>
    <submittedName>
        <fullName evidence="3">Bifunctional oligoribonuclease/PAP phosphatase NrnA</fullName>
        <ecNumber evidence="3">3.1.3.7</ecNumber>
    </submittedName>
</protein>
<reference evidence="3 4" key="1">
    <citation type="submission" date="2023-05" db="EMBL/GenBank/DDBJ databases">
        <title>Corynebacterium suedekumii sp. nov. and Corynebacterium breve sp. nov. isolated from raw cow's milk.</title>
        <authorList>
            <person name="Baer M.K."/>
            <person name="Mehl L."/>
            <person name="Hellmuth R."/>
            <person name="Marke G."/>
            <person name="Lipski A."/>
        </authorList>
    </citation>
    <scope>NUCLEOTIDE SEQUENCE [LARGE SCALE GENOMIC DNA]</scope>
    <source>
        <strain evidence="3 4">R4</strain>
    </source>
</reference>
<dbReference type="InterPro" id="IPR038763">
    <property type="entry name" value="DHH_sf"/>
</dbReference>
<dbReference type="Gene3D" id="3.10.310.30">
    <property type="match status" value="1"/>
</dbReference>
<dbReference type="InterPro" id="IPR001667">
    <property type="entry name" value="DDH_dom"/>
</dbReference>
<dbReference type="Pfam" id="PF01368">
    <property type="entry name" value="DHH"/>
    <property type="match status" value="1"/>
</dbReference>
<accession>A0ABY8VD15</accession>
<feature type="domain" description="DDH" evidence="1">
    <location>
        <begin position="22"/>
        <end position="162"/>
    </location>
</feature>
<feature type="domain" description="DHHA1" evidence="2">
    <location>
        <begin position="239"/>
        <end position="309"/>
    </location>
</feature>
<evidence type="ECO:0000313" key="4">
    <source>
        <dbReference type="Proteomes" id="UP001225598"/>
    </source>
</evidence>
<dbReference type="PANTHER" id="PTHR47618">
    <property type="entry name" value="BIFUNCTIONAL OLIGORIBONUCLEASE AND PAP PHOSPHATASE NRNA"/>
    <property type="match status" value="1"/>
</dbReference>
<organism evidence="3 4">
    <name type="scientific">Corynebacterium breve</name>
    <dbReference type="NCBI Taxonomy" id="3049799"/>
    <lineage>
        <taxon>Bacteria</taxon>
        <taxon>Bacillati</taxon>
        <taxon>Actinomycetota</taxon>
        <taxon>Actinomycetes</taxon>
        <taxon>Mycobacteriales</taxon>
        <taxon>Corynebacteriaceae</taxon>
        <taxon>Corynebacterium</taxon>
    </lineage>
</organism>
<name>A0ABY8VD15_9CORY</name>
<sequence>MTHAKAIDVAGAARAIAQAATVTIVTHIRPDADAIGSACALAAALEKNGQRVHVVIGENGSIPENLRCIPGSSSIVFTGELPDADLIVTVDCASLDRTGALAPAIDTVKDHVLVIDHHVTNPGFGGMNLIANAESTTTILYDIIGELGIELDNTIAYCLYAGLLTDTGSFRWGTPHMHTLAAKLMEYGLDTRQISTDLMDAVTAEDLQHLGTVLSQIQVKEAHGLKLAVLVARDEHLSHMTQQAIEVLIDYVRVLIGTDVGVVFKEIAPEHWSVSLRSIAIDVSQVAGRLGGGGHKPAAGYSTSGAPEAVVDELIGVLA</sequence>
<dbReference type="RefSeq" id="WP_284823496.1">
    <property type="nucleotide sequence ID" value="NZ_CP126969.1"/>
</dbReference>
<keyword evidence="3" id="KW-0378">Hydrolase</keyword>
<dbReference type="EMBL" id="CP126969">
    <property type="protein sequence ID" value="WIM66831.1"/>
    <property type="molecule type" value="Genomic_DNA"/>
</dbReference>
<dbReference type="Pfam" id="PF02272">
    <property type="entry name" value="DHHA1"/>
    <property type="match status" value="1"/>
</dbReference>
<evidence type="ECO:0000313" key="3">
    <source>
        <dbReference type="EMBL" id="WIM66831.1"/>
    </source>
</evidence>
<evidence type="ECO:0000259" key="1">
    <source>
        <dbReference type="Pfam" id="PF01368"/>
    </source>
</evidence>
<evidence type="ECO:0000259" key="2">
    <source>
        <dbReference type="Pfam" id="PF02272"/>
    </source>
</evidence>
<dbReference type="PANTHER" id="PTHR47618:SF1">
    <property type="entry name" value="BIFUNCTIONAL OLIGORIBONUCLEASE AND PAP PHOSPHATASE NRNA"/>
    <property type="match status" value="1"/>
</dbReference>
<dbReference type="InterPro" id="IPR051319">
    <property type="entry name" value="Oligoribo/pAp-PDE_c-di-AMP_PDE"/>
</dbReference>